<dbReference type="AlphaFoldDB" id="A0AAV2GR86"/>
<keyword evidence="3" id="KW-1185">Reference proteome</keyword>
<dbReference type="InterPro" id="IPR055411">
    <property type="entry name" value="LRR_FXL15/At3g58940/PEG3-like"/>
</dbReference>
<evidence type="ECO:0000259" key="1">
    <source>
        <dbReference type="Pfam" id="PF24758"/>
    </source>
</evidence>
<feature type="domain" description="F-box/LRR-repeat protein 15/At3g58940/PEG3-like LRR" evidence="1">
    <location>
        <begin position="8"/>
        <end position="96"/>
    </location>
</feature>
<evidence type="ECO:0000313" key="2">
    <source>
        <dbReference type="EMBL" id="CAL1412348.1"/>
    </source>
</evidence>
<dbReference type="InterPro" id="IPR032675">
    <property type="entry name" value="LRR_dom_sf"/>
</dbReference>
<dbReference type="InterPro" id="IPR050232">
    <property type="entry name" value="FBL13/AtMIF1-like"/>
</dbReference>
<dbReference type="Gene3D" id="3.80.10.10">
    <property type="entry name" value="Ribonuclease Inhibitor"/>
    <property type="match status" value="1"/>
</dbReference>
<dbReference type="Proteomes" id="UP001497516">
    <property type="component" value="Chromosome 9"/>
</dbReference>
<proteinExistence type="predicted"/>
<dbReference type="EMBL" id="OZ034822">
    <property type="protein sequence ID" value="CAL1412348.1"/>
    <property type="molecule type" value="Genomic_DNA"/>
</dbReference>
<evidence type="ECO:0000313" key="3">
    <source>
        <dbReference type="Proteomes" id="UP001497516"/>
    </source>
</evidence>
<accession>A0AAV2GR86</accession>
<name>A0AAV2GR86_9ROSI</name>
<dbReference type="Pfam" id="PF24758">
    <property type="entry name" value="LRR_At5g56370"/>
    <property type="match status" value="1"/>
</dbReference>
<organism evidence="2 3">
    <name type="scientific">Linum trigynum</name>
    <dbReference type="NCBI Taxonomy" id="586398"/>
    <lineage>
        <taxon>Eukaryota</taxon>
        <taxon>Viridiplantae</taxon>
        <taxon>Streptophyta</taxon>
        <taxon>Embryophyta</taxon>
        <taxon>Tracheophyta</taxon>
        <taxon>Spermatophyta</taxon>
        <taxon>Magnoliopsida</taxon>
        <taxon>eudicotyledons</taxon>
        <taxon>Gunneridae</taxon>
        <taxon>Pentapetalae</taxon>
        <taxon>rosids</taxon>
        <taxon>fabids</taxon>
        <taxon>Malpighiales</taxon>
        <taxon>Linaceae</taxon>
        <taxon>Linum</taxon>
    </lineage>
</organism>
<gene>
    <name evidence="2" type="ORF">LTRI10_LOCUS51648</name>
</gene>
<protein>
    <recommendedName>
        <fullName evidence="1">F-box/LRR-repeat protein 15/At3g58940/PEG3-like LRR domain-containing protein</fullName>
    </recommendedName>
</protein>
<dbReference type="PANTHER" id="PTHR31900:SF34">
    <property type="entry name" value="EMB|CAB62440.1-RELATED"/>
    <property type="match status" value="1"/>
</dbReference>
<sequence length="138" mass="15624">MTGIMSASIFLSSLKILQLLKVRTWDFELLSRLISGCPVLETLHLENCSYKMWDGDQVLIASIPSLKNLTIINNDGRLHCPIEMEAPNLEHLYHLNFGELQFMGSSSSPLSCVHSAWVDTPVYEETWVDVDDQYGRPP</sequence>
<dbReference type="SUPFAM" id="SSF52047">
    <property type="entry name" value="RNI-like"/>
    <property type="match status" value="1"/>
</dbReference>
<reference evidence="2 3" key="1">
    <citation type="submission" date="2024-04" db="EMBL/GenBank/DDBJ databases">
        <authorList>
            <person name="Fracassetti M."/>
        </authorList>
    </citation>
    <scope>NUCLEOTIDE SEQUENCE [LARGE SCALE GENOMIC DNA]</scope>
</reference>
<dbReference type="PANTHER" id="PTHR31900">
    <property type="entry name" value="F-BOX/RNI SUPERFAMILY PROTEIN-RELATED"/>
    <property type="match status" value="1"/>
</dbReference>